<sequence length="641" mass="70459">MSDDPAECPLCMEALEIDDHSFFPCTCGYQICRFCWHRIRTDENGLCPACRKQYPEDPAEFKPLTDDELHNIKKERKQKDVQRKQKAAENRKHLANVRVVQKNLLFVVGLSPRLADAEVLKKHEYFGKFGKFHKVVINQSTSYAGSQGPSASAYVTYVKPEDALKAILTVNNIHVDGRTLKTSLGTTKYCSHFLKGSHCQKNDCMYLHELGEEAASFTKEEMQAGKHQEYEQMLIDQFLNAQNAASNNHLGNNKIKKPVSPQVTESSEMIPSLLEMQSDTKNIHYNPGPLLPNPVQGGATSQVHSNNSNSNWLDGAICPASGNGSKFEHSAAGSSSRTQPPNNKPQHRTNTPPISGNSRVVGTGSQRSSSSTSSTDESHIPNAINTPSSSRTPSSTPPGDRDRSSNSPQNDLSSHRSLLLPNLVTSLSQLPPLSLRTGSGTSVSACTVPDTTTLVHSGGAHVQPQQHQEQQTDHSSINGIGAIGSNRRPGLSEVDSAEGLSFFDLPNGSLANHEMADSLPVSSCTDWSAAFGFRNKELLPDDDLGFDPCAESFKGLADLIEKENGMQQHHQYYHTAQQQQKRLESPPDTNFLPHSLHHHLSRTVIRFFGVYLRVSLSHTYSCSTSNNSFNSNSSRIFSDKN</sequence>
<dbReference type="InterPro" id="IPR001841">
    <property type="entry name" value="Znf_RING"/>
</dbReference>
<evidence type="ECO:0000256" key="14">
    <source>
        <dbReference type="ARBA" id="ARBA00022843"/>
    </source>
</evidence>
<dbReference type="SUPFAM" id="SSF54928">
    <property type="entry name" value="RNA-binding domain, RBD"/>
    <property type="match status" value="1"/>
</dbReference>
<dbReference type="InterPro" id="IPR035979">
    <property type="entry name" value="RBD_domain_sf"/>
</dbReference>
<evidence type="ECO:0000256" key="18">
    <source>
        <dbReference type="ARBA" id="ARBA00057081"/>
    </source>
</evidence>
<dbReference type="InterPro" id="IPR000504">
    <property type="entry name" value="RRM_dom"/>
</dbReference>
<dbReference type="InterPro" id="IPR039515">
    <property type="entry name" value="NOT4_mRING-HC-C4C4"/>
</dbReference>
<evidence type="ECO:0000256" key="21">
    <source>
        <dbReference type="ARBA" id="ARBA00075062"/>
    </source>
</evidence>
<evidence type="ECO:0000256" key="9">
    <source>
        <dbReference type="ARBA" id="ARBA00022679"/>
    </source>
</evidence>
<keyword evidence="9" id="KW-0808">Transferase</keyword>
<dbReference type="EC" id="2.3.2.27" evidence="5"/>
<dbReference type="GO" id="GO:0005634">
    <property type="term" value="C:nucleus"/>
    <property type="evidence" value="ECO:0007669"/>
    <property type="project" value="UniProtKB-SubCell"/>
</dbReference>
<evidence type="ECO:0000256" key="2">
    <source>
        <dbReference type="ARBA" id="ARBA00004123"/>
    </source>
</evidence>
<feature type="domain" description="C3H1-type" evidence="30">
    <location>
        <begin position="184"/>
        <end position="211"/>
    </location>
</feature>
<feature type="compositionally biased region" description="Polar residues" evidence="27">
    <location>
        <begin position="332"/>
        <end position="341"/>
    </location>
</feature>
<dbReference type="PANTHER" id="PTHR12603:SF0">
    <property type="entry name" value="CCR4-NOT TRANSCRIPTION COMPLEX SUBUNIT 4"/>
    <property type="match status" value="1"/>
</dbReference>
<keyword evidence="16" id="KW-0175">Coiled coil</keyword>
<dbReference type="GO" id="GO:0008270">
    <property type="term" value="F:zinc ion binding"/>
    <property type="evidence" value="ECO:0007669"/>
    <property type="project" value="UniProtKB-KW"/>
</dbReference>
<feature type="zinc finger region" description="C3H1-type" evidence="26">
    <location>
        <begin position="184"/>
        <end position="211"/>
    </location>
</feature>
<evidence type="ECO:0000256" key="3">
    <source>
        <dbReference type="ARBA" id="ARBA00004496"/>
    </source>
</evidence>
<evidence type="ECO:0000256" key="24">
    <source>
        <dbReference type="ARBA" id="ARBA00083942"/>
    </source>
</evidence>
<dbReference type="InterPro" id="IPR034261">
    <property type="entry name" value="CNOT4_RRM"/>
</dbReference>
<dbReference type="GO" id="GO:0005829">
    <property type="term" value="C:cytosol"/>
    <property type="evidence" value="ECO:0007669"/>
    <property type="project" value="UniProtKB-ARBA"/>
</dbReference>
<comment type="function">
    <text evidence="18">Has E3 ubiquitin ligase activity, promoting ubiquitination and degradation of target proteins. Involved in activation of the JAK/STAT pathway. Catalyzes ubiquitination of methylated RBM15. Plays a role in quality control of translation of mitochondrial outer membrane-localized mRNA. As part of the PINK1-regulated signaling, upon mitochondria damage, ubiquitinates ABCE1 and thereby recruits autophagy receptors to the mitochondrial outer membrane to initiate mitophagy.</text>
</comment>
<keyword evidence="8" id="KW-0597">Phosphoprotein</keyword>
<feature type="compositionally biased region" description="Low complexity" evidence="27">
    <location>
        <begin position="386"/>
        <end position="398"/>
    </location>
</feature>
<dbReference type="GO" id="GO:0030014">
    <property type="term" value="C:CCR4-NOT complex"/>
    <property type="evidence" value="ECO:0007669"/>
    <property type="project" value="InterPro"/>
</dbReference>
<dbReference type="GO" id="GO:0016567">
    <property type="term" value="P:protein ubiquitination"/>
    <property type="evidence" value="ECO:0007669"/>
    <property type="project" value="TreeGrafter"/>
</dbReference>
<evidence type="ECO:0000256" key="5">
    <source>
        <dbReference type="ARBA" id="ARBA00012483"/>
    </source>
</evidence>
<proteinExistence type="predicted"/>
<evidence type="ECO:0000256" key="1">
    <source>
        <dbReference type="ARBA" id="ARBA00000900"/>
    </source>
</evidence>
<evidence type="ECO:0000256" key="19">
    <source>
        <dbReference type="ARBA" id="ARBA00062432"/>
    </source>
</evidence>
<protein>
    <recommendedName>
        <fullName evidence="20">CCR4-NOT transcription complex subunit 4</fullName>
        <ecNumber evidence="5">2.3.2.27</ecNumber>
    </recommendedName>
    <alternativeName>
        <fullName evidence="23">CCR4-associated factor 4</fullName>
    </alternativeName>
    <alternativeName>
        <fullName evidence="24">E3 ubiquitin-protein ligase CNOT4</fullName>
    </alternativeName>
    <alternativeName>
        <fullName evidence="21">Potential transcriptional repressor NOT4Hp</fullName>
    </alternativeName>
    <alternativeName>
        <fullName evidence="22">RING-type E3 ubiquitin transferase CNOT4</fullName>
    </alternativeName>
</protein>
<dbReference type="InterPro" id="IPR012677">
    <property type="entry name" value="Nucleotide-bd_a/b_plait_sf"/>
</dbReference>
<dbReference type="Gene3D" id="3.30.40.10">
    <property type="entry name" value="Zinc/RING finger domain, C3HC4 (zinc finger)"/>
    <property type="match status" value="1"/>
</dbReference>
<evidence type="ECO:0000256" key="25">
    <source>
        <dbReference type="PROSITE-ProRule" id="PRU00176"/>
    </source>
</evidence>
<gene>
    <name evidence="31" type="primary">ORF157492</name>
</gene>
<feature type="compositionally biased region" description="Low complexity" evidence="27">
    <location>
        <begin position="358"/>
        <end position="374"/>
    </location>
</feature>
<reference evidence="31" key="1">
    <citation type="submission" date="2014-12" db="EMBL/GenBank/DDBJ databases">
        <title>Insight into the proteome of Arion vulgaris.</title>
        <authorList>
            <person name="Aradska J."/>
            <person name="Bulat T."/>
            <person name="Smidak R."/>
            <person name="Sarate P."/>
            <person name="Gangsoo J."/>
            <person name="Sialana F."/>
            <person name="Bilban M."/>
            <person name="Lubec G."/>
        </authorList>
    </citation>
    <scope>NUCLEOTIDE SEQUENCE</scope>
    <source>
        <tissue evidence="31">Skin</tissue>
    </source>
</reference>
<comment type="pathway">
    <text evidence="4">Protein modification; protein ubiquitination.</text>
</comment>
<dbReference type="Gene3D" id="3.30.70.330">
    <property type="match status" value="1"/>
</dbReference>
<evidence type="ECO:0000256" key="20">
    <source>
        <dbReference type="ARBA" id="ARBA00071435"/>
    </source>
</evidence>
<accession>A0A0B7B4B7</accession>
<dbReference type="GO" id="GO:0003723">
    <property type="term" value="F:RNA binding"/>
    <property type="evidence" value="ECO:0007669"/>
    <property type="project" value="UniProtKB-UniRule"/>
</dbReference>
<evidence type="ECO:0000256" key="23">
    <source>
        <dbReference type="ARBA" id="ARBA00083547"/>
    </source>
</evidence>
<evidence type="ECO:0000256" key="15">
    <source>
        <dbReference type="ARBA" id="ARBA00022884"/>
    </source>
</evidence>
<keyword evidence="14" id="KW-0832">Ubl conjugation</keyword>
<feature type="compositionally biased region" description="Polar residues" evidence="27">
    <location>
        <begin position="405"/>
        <end position="414"/>
    </location>
</feature>
<dbReference type="Pfam" id="PF00076">
    <property type="entry name" value="RRM_1"/>
    <property type="match status" value="1"/>
</dbReference>
<dbReference type="InterPro" id="IPR003954">
    <property type="entry name" value="RRM_euk-type"/>
</dbReference>
<evidence type="ECO:0000256" key="13">
    <source>
        <dbReference type="ARBA" id="ARBA00022833"/>
    </source>
</evidence>
<evidence type="ECO:0000256" key="26">
    <source>
        <dbReference type="PROSITE-ProRule" id="PRU00723"/>
    </source>
</evidence>
<evidence type="ECO:0000256" key="11">
    <source>
        <dbReference type="ARBA" id="ARBA00022771"/>
    </source>
</evidence>
<evidence type="ECO:0000256" key="10">
    <source>
        <dbReference type="ARBA" id="ARBA00022723"/>
    </source>
</evidence>
<evidence type="ECO:0000256" key="12">
    <source>
        <dbReference type="ARBA" id="ARBA00022786"/>
    </source>
</evidence>
<feature type="domain" description="RING-type" evidence="28">
    <location>
        <begin position="8"/>
        <end position="51"/>
    </location>
</feature>
<evidence type="ECO:0000256" key="16">
    <source>
        <dbReference type="ARBA" id="ARBA00023054"/>
    </source>
</evidence>
<dbReference type="PANTHER" id="PTHR12603">
    <property type="entry name" value="CCR4-NOT TRANSCRIPTION COMPLEX RELATED"/>
    <property type="match status" value="1"/>
</dbReference>
<dbReference type="PROSITE" id="PS50089">
    <property type="entry name" value="ZF_RING_2"/>
    <property type="match status" value="1"/>
</dbReference>
<dbReference type="SUPFAM" id="SSF57850">
    <property type="entry name" value="RING/U-box"/>
    <property type="match status" value="1"/>
</dbReference>
<evidence type="ECO:0000256" key="6">
    <source>
        <dbReference type="ARBA" id="ARBA00022481"/>
    </source>
</evidence>
<feature type="compositionally biased region" description="Polar residues" evidence="27">
    <location>
        <begin position="348"/>
        <end position="357"/>
    </location>
</feature>
<dbReference type="PROSITE" id="PS50102">
    <property type="entry name" value="RRM"/>
    <property type="match status" value="1"/>
</dbReference>
<dbReference type="InterPro" id="IPR000571">
    <property type="entry name" value="Znf_CCCH"/>
</dbReference>
<comment type="subunit">
    <text evidence="19">Interacts with CNOT1 via its C-terminus but does not stably associate with the CCR4-NOT complex. Interacts (via RING domain) with UBE2D2. Interacts with ABCE1, PINK1 and PELO.</text>
</comment>
<dbReference type="FunFam" id="3.30.70.330:FF:000044">
    <property type="entry name" value="Putative ccr4-not transcription complex subunit 4"/>
    <property type="match status" value="1"/>
</dbReference>
<keyword evidence="11 26" id="KW-0863">Zinc-finger</keyword>
<dbReference type="CDD" id="cd16618">
    <property type="entry name" value="mRING-HC-C4C4_CNOT4"/>
    <property type="match status" value="1"/>
</dbReference>
<dbReference type="CDD" id="cd12438">
    <property type="entry name" value="RRM_CNOT4"/>
    <property type="match status" value="1"/>
</dbReference>
<dbReference type="GO" id="GO:0061630">
    <property type="term" value="F:ubiquitin protein ligase activity"/>
    <property type="evidence" value="ECO:0007669"/>
    <property type="project" value="UniProtKB-EC"/>
</dbReference>
<feature type="domain" description="RRM" evidence="29">
    <location>
        <begin position="103"/>
        <end position="187"/>
    </location>
</feature>
<evidence type="ECO:0000256" key="8">
    <source>
        <dbReference type="ARBA" id="ARBA00022553"/>
    </source>
</evidence>
<dbReference type="AlphaFoldDB" id="A0A0B7B4B7"/>
<keyword evidence="15 25" id="KW-0694">RNA-binding</keyword>
<comment type="catalytic activity">
    <reaction evidence="1">
        <text>S-ubiquitinyl-[E2 ubiquitin-conjugating enzyme]-L-cysteine + [acceptor protein]-L-lysine = [E2 ubiquitin-conjugating enzyme]-L-cysteine + N(6)-ubiquitinyl-[acceptor protein]-L-lysine.</text>
        <dbReference type="EC" id="2.3.2.27"/>
    </reaction>
</comment>
<organism evidence="31">
    <name type="scientific">Arion vulgaris</name>
    <dbReference type="NCBI Taxonomy" id="1028688"/>
    <lineage>
        <taxon>Eukaryota</taxon>
        <taxon>Metazoa</taxon>
        <taxon>Spiralia</taxon>
        <taxon>Lophotrochozoa</taxon>
        <taxon>Mollusca</taxon>
        <taxon>Gastropoda</taxon>
        <taxon>Heterobranchia</taxon>
        <taxon>Euthyneura</taxon>
        <taxon>Panpulmonata</taxon>
        <taxon>Eupulmonata</taxon>
        <taxon>Stylommatophora</taxon>
        <taxon>Helicina</taxon>
        <taxon>Arionoidea</taxon>
        <taxon>Arionidae</taxon>
        <taxon>Arion</taxon>
    </lineage>
</organism>
<evidence type="ECO:0000259" key="28">
    <source>
        <dbReference type="PROSITE" id="PS50089"/>
    </source>
</evidence>
<evidence type="ECO:0000256" key="27">
    <source>
        <dbReference type="SAM" id="MobiDB-lite"/>
    </source>
</evidence>
<evidence type="ECO:0000256" key="17">
    <source>
        <dbReference type="ARBA" id="ARBA00023242"/>
    </source>
</evidence>
<feature type="region of interest" description="Disordered" evidence="27">
    <location>
        <begin position="280"/>
        <end position="414"/>
    </location>
</feature>
<dbReference type="FunFam" id="3.30.40.10:FF:000006">
    <property type="entry name" value="CCR4-NOT transcription complex subunit 4"/>
    <property type="match status" value="1"/>
</dbReference>
<evidence type="ECO:0000256" key="7">
    <source>
        <dbReference type="ARBA" id="ARBA00022490"/>
    </source>
</evidence>
<dbReference type="SMART" id="SM00361">
    <property type="entry name" value="RRM_1"/>
    <property type="match status" value="1"/>
</dbReference>
<evidence type="ECO:0000313" key="31">
    <source>
        <dbReference type="EMBL" id="CEK87126.1"/>
    </source>
</evidence>
<evidence type="ECO:0000256" key="22">
    <source>
        <dbReference type="ARBA" id="ARBA00077837"/>
    </source>
</evidence>
<keyword evidence="6" id="KW-0488">Methylation</keyword>
<name>A0A0B7B4B7_9EUPU</name>
<evidence type="ECO:0000259" key="30">
    <source>
        <dbReference type="PROSITE" id="PS50103"/>
    </source>
</evidence>
<dbReference type="PROSITE" id="PS50103">
    <property type="entry name" value="ZF_C3H1"/>
    <property type="match status" value="1"/>
</dbReference>
<evidence type="ECO:0000259" key="29">
    <source>
        <dbReference type="PROSITE" id="PS50102"/>
    </source>
</evidence>
<dbReference type="InterPro" id="IPR039780">
    <property type="entry name" value="Mot2"/>
</dbReference>
<dbReference type="InterPro" id="IPR013083">
    <property type="entry name" value="Znf_RING/FYVE/PHD"/>
</dbReference>
<feature type="compositionally biased region" description="Polar residues" evidence="27">
    <location>
        <begin position="298"/>
        <end position="312"/>
    </location>
</feature>
<keyword evidence="10 26" id="KW-0479">Metal-binding</keyword>
<keyword evidence="13 26" id="KW-0862">Zinc</keyword>
<keyword evidence="7" id="KW-0963">Cytoplasm</keyword>
<comment type="subcellular location">
    <subcellularLocation>
        <location evidence="3">Cytoplasm</location>
    </subcellularLocation>
    <subcellularLocation>
        <location evidence="2">Nucleus</location>
    </subcellularLocation>
</comment>
<keyword evidence="17" id="KW-0539">Nucleus</keyword>
<evidence type="ECO:0000256" key="4">
    <source>
        <dbReference type="ARBA" id="ARBA00004906"/>
    </source>
</evidence>
<keyword evidence="12" id="KW-0833">Ubl conjugation pathway</keyword>
<dbReference type="Pfam" id="PF14570">
    <property type="entry name" value="zf-RING_4"/>
    <property type="match status" value="1"/>
</dbReference>
<dbReference type="EMBL" id="HACG01040261">
    <property type="protein sequence ID" value="CEK87126.1"/>
    <property type="molecule type" value="Transcribed_RNA"/>
</dbReference>